<dbReference type="EMBL" id="CP106738">
    <property type="protein sequence ID" value="UXX84230.1"/>
    <property type="molecule type" value="Genomic_DNA"/>
</dbReference>
<accession>A0ABY6DKD4</accession>
<evidence type="ECO:0008006" key="3">
    <source>
        <dbReference type="Google" id="ProtNLM"/>
    </source>
</evidence>
<evidence type="ECO:0000313" key="2">
    <source>
        <dbReference type="Proteomes" id="UP001064087"/>
    </source>
</evidence>
<dbReference type="Proteomes" id="UP001064087">
    <property type="component" value="Chromosome"/>
</dbReference>
<name>A0ABY6DKD4_9RHOB</name>
<dbReference type="SUPFAM" id="SSF52266">
    <property type="entry name" value="SGNH hydrolase"/>
    <property type="match status" value="1"/>
</dbReference>
<protein>
    <recommendedName>
        <fullName evidence="3">GDSL-like Lipase/Acylhydrolase family protein</fullName>
    </recommendedName>
</protein>
<keyword evidence="2" id="KW-1185">Reference proteome</keyword>
<proteinExistence type="predicted"/>
<organism evidence="1 2">
    <name type="scientific">Roseovarius pelagicus</name>
    <dbReference type="NCBI Taxonomy" id="2980108"/>
    <lineage>
        <taxon>Bacteria</taxon>
        <taxon>Pseudomonadati</taxon>
        <taxon>Pseudomonadota</taxon>
        <taxon>Alphaproteobacteria</taxon>
        <taxon>Rhodobacterales</taxon>
        <taxon>Roseobacteraceae</taxon>
        <taxon>Roseovarius</taxon>
    </lineage>
</organism>
<gene>
    <name evidence="1" type="ORF">N7U68_06150</name>
</gene>
<evidence type="ECO:0000313" key="1">
    <source>
        <dbReference type="EMBL" id="UXX84230.1"/>
    </source>
</evidence>
<reference evidence="1" key="1">
    <citation type="submission" date="2022-10" db="EMBL/GenBank/DDBJ databases">
        <title>Roseovarius pelagicus sp. nov., isolated from Arctic seawater.</title>
        <authorList>
            <person name="Hong Y.W."/>
            <person name="Hwang C.Y."/>
        </authorList>
    </citation>
    <scope>NUCLEOTIDE SEQUENCE</scope>
    <source>
        <strain evidence="1">HL-MP18</strain>
    </source>
</reference>
<dbReference type="RefSeq" id="WP_263048573.1">
    <property type="nucleotide sequence ID" value="NZ_CP106738.1"/>
</dbReference>
<dbReference type="InterPro" id="IPR036514">
    <property type="entry name" value="SGNH_hydro_sf"/>
</dbReference>
<dbReference type="Gene3D" id="3.40.50.1110">
    <property type="entry name" value="SGNH hydrolase"/>
    <property type="match status" value="1"/>
</dbReference>
<sequence length="366" mass="40096">MHPFLRVAKTTALILFSTFAALLLFVALDVAYTLATGQDTEALPYDRQAGGWYQLRANFSGHDQFGGAQYTVYTDADGYRAGPPDARRTGPATTIFLGDSFTYGVNGPWDETFVGMYAQATPDPVINAGVSSYSPTAYLHRYGAALRQGRLAPQHRVVIGLDVSDVQDEAAIWTDGPDGPVRYSHLEKSALDLWFDRTFPKGLAMWGMVEKGLKTLKGPDGDGDVGTVAGAMAAIDRSAFTFRDWQTLDARAYAPLGVAGGLTRIETKLSELSALARQNGGDVWLLVYPWPAQLVHDSTELRWPDHVRTLCARIACNGVIDTFPAFRTAQDAGDDWYDTLFLQGDVHYAKAGNRLIFEALQKTLDR</sequence>